<accession>A0ABT2JGR4</accession>
<reference evidence="2 3" key="1">
    <citation type="submission" date="2021-02" db="EMBL/GenBank/DDBJ databases">
        <title>Actinophytocola xerophila sp. nov., isolated from soil of cotton cropping field.</title>
        <authorList>
            <person name="Huang R."/>
            <person name="Chen X."/>
            <person name="Ge X."/>
            <person name="Liu W."/>
        </authorList>
    </citation>
    <scope>NUCLEOTIDE SEQUENCE [LARGE SCALE GENOMIC DNA]</scope>
    <source>
        <strain evidence="2 3">S1-96</strain>
    </source>
</reference>
<dbReference type="Pfam" id="PF13560">
    <property type="entry name" value="HTH_31"/>
    <property type="match status" value="1"/>
</dbReference>
<organism evidence="2 3">
    <name type="scientific">Actinophytocola gossypii</name>
    <dbReference type="NCBI Taxonomy" id="2812003"/>
    <lineage>
        <taxon>Bacteria</taxon>
        <taxon>Bacillati</taxon>
        <taxon>Actinomycetota</taxon>
        <taxon>Actinomycetes</taxon>
        <taxon>Pseudonocardiales</taxon>
        <taxon>Pseudonocardiaceae</taxon>
    </lineage>
</organism>
<evidence type="ECO:0000313" key="3">
    <source>
        <dbReference type="Proteomes" id="UP001156441"/>
    </source>
</evidence>
<dbReference type="EMBL" id="JAFFZE010000023">
    <property type="protein sequence ID" value="MCT2587075.1"/>
    <property type="molecule type" value="Genomic_DNA"/>
</dbReference>
<evidence type="ECO:0000259" key="1">
    <source>
        <dbReference type="Pfam" id="PF19054"/>
    </source>
</evidence>
<dbReference type="Gene3D" id="1.10.260.40">
    <property type="entry name" value="lambda repressor-like DNA-binding domains"/>
    <property type="match status" value="1"/>
</dbReference>
<dbReference type="CDD" id="cd00093">
    <property type="entry name" value="HTH_XRE"/>
    <property type="match status" value="1"/>
</dbReference>
<dbReference type="RefSeq" id="WP_260194962.1">
    <property type="nucleotide sequence ID" value="NZ_JAFFZE010000023.1"/>
</dbReference>
<dbReference type="Pfam" id="PF19054">
    <property type="entry name" value="DUF5753"/>
    <property type="match status" value="1"/>
</dbReference>
<keyword evidence="3" id="KW-1185">Reference proteome</keyword>
<proteinExistence type="predicted"/>
<dbReference type="InterPro" id="IPR043917">
    <property type="entry name" value="DUF5753"/>
</dbReference>
<evidence type="ECO:0000313" key="2">
    <source>
        <dbReference type="EMBL" id="MCT2587075.1"/>
    </source>
</evidence>
<comment type="caution">
    <text evidence="2">The sequence shown here is derived from an EMBL/GenBank/DDBJ whole genome shotgun (WGS) entry which is preliminary data.</text>
</comment>
<gene>
    <name evidence="2" type="ORF">JT362_28520</name>
</gene>
<dbReference type="InterPro" id="IPR010982">
    <property type="entry name" value="Lambda_DNA-bd_dom_sf"/>
</dbReference>
<dbReference type="Proteomes" id="UP001156441">
    <property type="component" value="Unassembled WGS sequence"/>
</dbReference>
<feature type="domain" description="DUF5753" evidence="1">
    <location>
        <begin position="98"/>
        <end position="273"/>
    </location>
</feature>
<sequence length="278" mass="30408">MTNPDPGPVVQRILIGAELRAARETRNVTSGAATEALGWYSGKLSKIEQGDMPISDKDLAKVVALLDIDDTRVDALRSLATEARRKLPPNRVPGWAAKYVHLFHAAKEVRVWNGDTFPGTVQTVDYARATLAQAVKVAATEVDRMAEDRAKRVERIMAADRPRLWVAVGEEALHREVGGRATLRAQLEHVRKIAELPNITIQVVPFAGGAHASHGVSFSITTLIEGRHGVVYLEGLSGSDYLGREHVGVYTLTFDHLMAAALSPRETMALLDRRIAEL</sequence>
<protein>
    <submittedName>
        <fullName evidence="2">Helix-turn-helix domain-containing protein</fullName>
    </submittedName>
</protein>
<name>A0ABT2JGR4_9PSEU</name>
<dbReference type="InterPro" id="IPR001387">
    <property type="entry name" value="Cro/C1-type_HTH"/>
</dbReference>
<dbReference type="SUPFAM" id="SSF47413">
    <property type="entry name" value="lambda repressor-like DNA-binding domains"/>
    <property type="match status" value="1"/>
</dbReference>